<name>A0A0D6LZJ8_9BILA</name>
<dbReference type="PANTHER" id="PTHR21592:SF23">
    <property type="entry name" value="DAUER UP-REGULATED"/>
    <property type="match status" value="1"/>
</dbReference>
<protein>
    <submittedName>
        <fullName evidence="1">Uncharacterized protein</fullName>
    </submittedName>
</protein>
<dbReference type="AlphaFoldDB" id="A0A0D6LZJ8"/>
<sequence length="71" mass="7261">MSVMSLPGTFDPNYQTLANVQGDVFGADKKAAAPPPAPVKPATGGMAGTFDPNYQTLAGMNADVFGADKKT</sequence>
<keyword evidence="2" id="KW-1185">Reference proteome</keyword>
<dbReference type="EMBL" id="KE124898">
    <property type="protein sequence ID" value="EPB75521.1"/>
    <property type="molecule type" value="Genomic_DNA"/>
</dbReference>
<dbReference type="InterPro" id="IPR004296">
    <property type="entry name" value="DUF236"/>
</dbReference>
<evidence type="ECO:0000313" key="2">
    <source>
        <dbReference type="Proteomes" id="UP000054495"/>
    </source>
</evidence>
<gene>
    <name evidence="1" type="ORF">ANCCEY_05387</name>
</gene>
<accession>A0A0D6LZJ8</accession>
<reference evidence="1 2" key="1">
    <citation type="submission" date="2013-05" db="EMBL/GenBank/DDBJ databases">
        <title>Draft genome of the parasitic nematode Anyclostoma ceylanicum.</title>
        <authorList>
            <person name="Mitreva M."/>
        </authorList>
    </citation>
    <scope>NUCLEOTIDE SEQUENCE [LARGE SCALE GENOMIC DNA]</scope>
</reference>
<proteinExistence type="predicted"/>
<organism evidence="1 2">
    <name type="scientific">Ancylostoma ceylanicum</name>
    <dbReference type="NCBI Taxonomy" id="53326"/>
    <lineage>
        <taxon>Eukaryota</taxon>
        <taxon>Metazoa</taxon>
        <taxon>Ecdysozoa</taxon>
        <taxon>Nematoda</taxon>
        <taxon>Chromadorea</taxon>
        <taxon>Rhabditida</taxon>
        <taxon>Rhabditina</taxon>
        <taxon>Rhabditomorpha</taxon>
        <taxon>Strongyloidea</taxon>
        <taxon>Ancylostomatidae</taxon>
        <taxon>Ancylostomatinae</taxon>
        <taxon>Ancylostoma</taxon>
    </lineage>
</organism>
<dbReference type="Proteomes" id="UP000054495">
    <property type="component" value="Unassembled WGS sequence"/>
</dbReference>
<dbReference type="PANTHER" id="PTHR21592">
    <property type="entry name" value="CHROMOSOME UNDETERMINED SCAFFOLD_25, WHOLE GENOME SHOTGUN SEQUENCE"/>
    <property type="match status" value="1"/>
</dbReference>
<evidence type="ECO:0000313" key="1">
    <source>
        <dbReference type="EMBL" id="EPB75521.1"/>
    </source>
</evidence>
<dbReference type="Pfam" id="PF03057">
    <property type="entry name" value="DUF236"/>
    <property type="match status" value="2"/>
</dbReference>